<dbReference type="EMBL" id="FNEC01000058">
    <property type="protein sequence ID" value="SDK92038.1"/>
    <property type="molecule type" value="Genomic_DNA"/>
</dbReference>
<feature type="domain" description="Pilus assembly protein TadZ N-terminal" evidence="1">
    <location>
        <begin position="23"/>
        <end position="153"/>
    </location>
</feature>
<dbReference type="RefSeq" id="WP_244161027.1">
    <property type="nucleotide sequence ID" value="NZ_FNEC01000058.1"/>
</dbReference>
<protein>
    <submittedName>
        <fullName evidence="2">Pilus assembly protein CpaE</fullName>
    </submittedName>
</protein>
<dbReference type="Proteomes" id="UP000198309">
    <property type="component" value="Unassembled WGS sequence"/>
</dbReference>
<dbReference type="Proteomes" id="UP000199693">
    <property type="component" value="Unassembled WGS sequence"/>
</dbReference>
<dbReference type="GO" id="GO:0016887">
    <property type="term" value="F:ATP hydrolysis activity"/>
    <property type="evidence" value="ECO:0007669"/>
    <property type="project" value="TreeGrafter"/>
</dbReference>
<evidence type="ECO:0000313" key="3">
    <source>
        <dbReference type="EMBL" id="SNT54325.1"/>
    </source>
</evidence>
<gene>
    <name evidence="2" type="ORF">SAMN05216189_105817</name>
    <name evidence="3" type="ORF">SAMN06295949_14716</name>
</gene>
<reference evidence="2 5" key="1">
    <citation type="submission" date="2016-10" db="EMBL/GenBank/DDBJ databases">
        <authorList>
            <person name="de Groot N.N."/>
        </authorList>
    </citation>
    <scope>NUCLEOTIDE SEQUENCE [LARGE SCALE GENOMIC DNA]</scope>
    <source>
        <strain evidence="2 5">CCM 7361</strain>
    </source>
</reference>
<dbReference type="PANTHER" id="PTHR43384:SF13">
    <property type="entry name" value="SLR0110 PROTEIN"/>
    <property type="match status" value="1"/>
</dbReference>
<evidence type="ECO:0000259" key="1">
    <source>
        <dbReference type="Pfam" id="PF16968"/>
    </source>
</evidence>
<organism evidence="2 5">
    <name type="scientific">Pseudomonas delhiensis</name>
    <dbReference type="NCBI Taxonomy" id="366289"/>
    <lineage>
        <taxon>Bacteria</taxon>
        <taxon>Pseudomonadati</taxon>
        <taxon>Pseudomonadota</taxon>
        <taxon>Gammaproteobacteria</taxon>
        <taxon>Pseudomonadales</taxon>
        <taxon>Pseudomonadaceae</taxon>
        <taxon>Pseudomonas</taxon>
    </lineage>
</organism>
<accession>A0A239NHH8</accession>
<keyword evidence="4" id="KW-1185">Reference proteome</keyword>
<dbReference type="PANTHER" id="PTHR43384">
    <property type="entry name" value="SEPTUM SITE-DETERMINING PROTEIN MIND HOMOLOG, CHLOROPLASTIC-RELATED"/>
    <property type="match status" value="1"/>
</dbReference>
<dbReference type="InterPro" id="IPR027417">
    <property type="entry name" value="P-loop_NTPase"/>
</dbReference>
<evidence type="ECO:0000313" key="4">
    <source>
        <dbReference type="Proteomes" id="UP000198309"/>
    </source>
</evidence>
<dbReference type="GO" id="GO:0005829">
    <property type="term" value="C:cytosol"/>
    <property type="evidence" value="ECO:0007669"/>
    <property type="project" value="TreeGrafter"/>
</dbReference>
<dbReference type="InterPro" id="IPR031580">
    <property type="entry name" value="TadZ_N"/>
</dbReference>
<dbReference type="AlphaFoldDB" id="A0A239NHH8"/>
<dbReference type="GO" id="GO:0005524">
    <property type="term" value="F:ATP binding"/>
    <property type="evidence" value="ECO:0007669"/>
    <property type="project" value="TreeGrafter"/>
</dbReference>
<dbReference type="SUPFAM" id="SSF52540">
    <property type="entry name" value="P-loop containing nucleoside triphosphate hydrolases"/>
    <property type="match status" value="1"/>
</dbReference>
<dbReference type="InterPro" id="IPR050625">
    <property type="entry name" value="ParA/MinD_ATPase"/>
</dbReference>
<evidence type="ECO:0000313" key="5">
    <source>
        <dbReference type="Proteomes" id="UP000199693"/>
    </source>
</evidence>
<dbReference type="EMBL" id="FZPC01000047">
    <property type="protein sequence ID" value="SNT54325.1"/>
    <property type="molecule type" value="Genomic_DNA"/>
</dbReference>
<dbReference type="Gene3D" id="3.40.50.300">
    <property type="entry name" value="P-loop containing nucleotide triphosphate hydrolases"/>
    <property type="match status" value="1"/>
</dbReference>
<dbReference type="Gene3D" id="3.40.50.2300">
    <property type="match status" value="1"/>
</dbReference>
<reference evidence="3 4" key="2">
    <citation type="submission" date="2017-06" db="EMBL/GenBank/DDBJ databases">
        <authorList>
            <person name="Varghese N."/>
            <person name="Submissions S."/>
        </authorList>
    </citation>
    <scope>NUCLEOTIDE SEQUENCE [LARGE SCALE GENOMIC DNA]</scope>
    <source>
        <strain evidence="3 4">RLD-1</strain>
    </source>
</reference>
<evidence type="ECO:0000313" key="2">
    <source>
        <dbReference type="EMBL" id="SDK92038.1"/>
    </source>
</evidence>
<dbReference type="GO" id="GO:0009898">
    <property type="term" value="C:cytoplasmic side of plasma membrane"/>
    <property type="evidence" value="ECO:0007669"/>
    <property type="project" value="TreeGrafter"/>
</dbReference>
<sequence>MAGDLLGRGGSRVPATPGRNAGQTFVALTQHAGELEWLQSSLASTGQVVCATSGTLEELLALLDVTGAGVLFISLGKANLMVHGALIEGLVSARPLLSVVAVGDGLDNQLVLAAMRAGARDFITYGARASELGGLVRRLGGRLPSVPVSAVHQGELVALACARPDADGAFVALHLALALQAQAGNRVLLVDIGQPAGEALAILGMDAPFTFADAMRNLRRLDQTLIDSAFSRHESGLRLLSLTDEPGVLERMTTAELYLLLGNLRTAFSHVLINFTAMPEGELARQLLQQASRVLWLVDQSVPACRKGLESLRRLRENSQALPPVELLVERYLPAVPPDQQALCRMFGLELFGVLPASAEARLRAKNLGRSLFEVAPRDPLAIKLRALAEPLGALDGQPRRRFPWFGRFRGARP</sequence>
<proteinExistence type="predicted"/>
<name>A0A239NHH8_9PSED</name>
<dbReference type="GO" id="GO:0051782">
    <property type="term" value="P:negative regulation of cell division"/>
    <property type="evidence" value="ECO:0007669"/>
    <property type="project" value="TreeGrafter"/>
</dbReference>
<dbReference type="Pfam" id="PF16968">
    <property type="entry name" value="TadZ_N"/>
    <property type="match status" value="1"/>
</dbReference>